<comment type="subcellular location">
    <subcellularLocation>
        <location evidence="1">Nucleus</location>
    </subcellularLocation>
</comment>
<dbReference type="PANTHER" id="PTHR12945:SF0">
    <property type="entry name" value="TRNA (ADENINE(58)-N(1))-METHYLTRANSFERASE NON-CATALYTIC SUBUNIT TRM6"/>
    <property type="match status" value="1"/>
</dbReference>
<evidence type="ECO:0000313" key="9">
    <source>
        <dbReference type="Proteomes" id="UP000294933"/>
    </source>
</evidence>
<dbReference type="VEuPathDB" id="FungiDB:BD410DRAFT_739584"/>
<dbReference type="GO" id="GO:0030488">
    <property type="term" value="P:tRNA methylation"/>
    <property type="evidence" value="ECO:0007669"/>
    <property type="project" value="InterPro"/>
</dbReference>
<feature type="compositionally biased region" description="Basic residues" evidence="7">
    <location>
        <begin position="272"/>
        <end position="282"/>
    </location>
</feature>
<dbReference type="Proteomes" id="UP000294933">
    <property type="component" value="Unassembled WGS sequence"/>
</dbReference>
<evidence type="ECO:0000256" key="4">
    <source>
        <dbReference type="ARBA" id="ARBA00022694"/>
    </source>
</evidence>
<proteinExistence type="inferred from homology"/>
<dbReference type="InterPro" id="IPR017423">
    <property type="entry name" value="TRM6"/>
</dbReference>
<evidence type="ECO:0000256" key="1">
    <source>
        <dbReference type="ARBA" id="ARBA00004123"/>
    </source>
</evidence>
<feature type="region of interest" description="Disordered" evidence="7">
    <location>
        <begin position="401"/>
        <end position="425"/>
    </location>
</feature>
<dbReference type="Pfam" id="PF04189">
    <property type="entry name" value="Gcd10p"/>
    <property type="match status" value="1"/>
</dbReference>
<gene>
    <name evidence="8" type="ORF">BD410DRAFT_739584</name>
</gene>
<evidence type="ECO:0000256" key="5">
    <source>
        <dbReference type="ARBA" id="ARBA00023242"/>
    </source>
</evidence>
<dbReference type="AlphaFoldDB" id="A0A4Y7QM21"/>
<dbReference type="STRING" id="50990.A0A4Y7QM21"/>
<feature type="region of interest" description="Disordered" evidence="7">
    <location>
        <begin position="257"/>
        <end position="282"/>
    </location>
</feature>
<evidence type="ECO:0000313" key="8">
    <source>
        <dbReference type="EMBL" id="TDL28112.1"/>
    </source>
</evidence>
<accession>A0A4Y7QM21</accession>
<evidence type="ECO:0000256" key="6">
    <source>
        <dbReference type="ARBA" id="ARBA00032319"/>
    </source>
</evidence>
<keyword evidence="4" id="KW-0819">tRNA processing</keyword>
<dbReference type="EMBL" id="ML170158">
    <property type="protein sequence ID" value="TDL28112.1"/>
    <property type="molecule type" value="Genomic_DNA"/>
</dbReference>
<protein>
    <recommendedName>
        <fullName evidence="3">tRNA (adenine(58)-N(1))-methyltransferase non-catalytic subunit TRM6</fullName>
    </recommendedName>
    <alternativeName>
        <fullName evidence="6">tRNA(m1A58)-methyltransferase subunit TRM6</fullName>
    </alternativeName>
</protein>
<evidence type="ECO:0000256" key="3">
    <source>
        <dbReference type="ARBA" id="ARBA00021704"/>
    </source>
</evidence>
<dbReference type="GO" id="GO:0031515">
    <property type="term" value="C:tRNA (m1A) methyltransferase complex"/>
    <property type="evidence" value="ECO:0007669"/>
    <property type="project" value="InterPro"/>
</dbReference>
<dbReference type="PANTHER" id="PTHR12945">
    <property type="entry name" value="TRANSLATION INITIATION FACTOR EIF3-RELATED"/>
    <property type="match status" value="1"/>
</dbReference>
<evidence type="ECO:0000256" key="7">
    <source>
        <dbReference type="SAM" id="MobiDB-lite"/>
    </source>
</evidence>
<sequence>MQSPPPLIQAGHIVLIRLPSGEIKNVSLTKDSNISLGKFGSFDSNALIGQPYGLSYEIIGKNLKVLPPKTIQELEDTDATNEMINDAEHVQPLTLADIEELKDSGIHASEIIEKQIEQHANFALKTEYSKDKYKKRKEAKYSKTFTTIVPNLSNICDFWYNKDPNRIRDIRPDTLSQMLNLANIRPGGRYIAVEEASGMVVSSILARMGGQGRLLTICDVDSPPAYPIMSYLNFEKDAIHPVLSSLNWATADENHTPIVPPVEPTSGEFKSERHKSRKNKRKNANDLLFSTRADLFAGEFEALIIASEYEPMSILEKLSPYLAGSASIVVQSPHVQVLSDLQGKMRRMPQYLGPSVTESWLRRYQVLPGRTHPTMSTSGTGGFLLHAIKVYDDPNASSVHFQRHKNGTGDAKDVGEDDIAGTYGD</sequence>
<organism evidence="8 9">
    <name type="scientific">Rickenella mellea</name>
    <dbReference type="NCBI Taxonomy" id="50990"/>
    <lineage>
        <taxon>Eukaryota</taxon>
        <taxon>Fungi</taxon>
        <taxon>Dikarya</taxon>
        <taxon>Basidiomycota</taxon>
        <taxon>Agaricomycotina</taxon>
        <taxon>Agaricomycetes</taxon>
        <taxon>Hymenochaetales</taxon>
        <taxon>Rickenellaceae</taxon>
        <taxon>Rickenella</taxon>
    </lineage>
</organism>
<reference evidence="8 9" key="1">
    <citation type="submission" date="2018-06" db="EMBL/GenBank/DDBJ databases">
        <title>A transcriptomic atlas of mushroom development highlights an independent origin of complex multicellularity.</title>
        <authorList>
            <consortium name="DOE Joint Genome Institute"/>
            <person name="Krizsan K."/>
            <person name="Almasi E."/>
            <person name="Merenyi Z."/>
            <person name="Sahu N."/>
            <person name="Viragh M."/>
            <person name="Koszo T."/>
            <person name="Mondo S."/>
            <person name="Kiss B."/>
            <person name="Balint B."/>
            <person name="Kues U."/>
            <person name="Barry K."/>
            <person name="Hegedus J.C."/>
            <person name="Henrissat B."/>
            <person name="Johnson J."/>
            <person name="Lipzen A."/>
            <person name="Ohm R."/>
            <person name="Nagy I."/>
            <person name="Pangilinan J."/>
            <person name="Yan J."/>
            <person name="Xiong Y."/>
            <person name="Grigoriev I.V."/>
            <person name="Hibbett D.S."/>
            <person name="Nagy L.G."/>
        </authorList>
    </citation>
    <scope>NUCLEOTIDE SEQUENCE [LARGE SCALE GENOMIC DNA]</scope>
    <source>
        <strain evidence="8 9">SZMC22713</strain>
    </source>
</reference>
<name>A0A4Y7QM21_9AGAM</name>
<keyword evidence="9" id="KW-1185">Reference proteome</keyword>
<dbReference type="OrthoDB" id="10254665at2759"/>
<keyword evidence="5" id="KW-0539">Nucleus</keyword>
<dbReference type="GO" id="GO:0005634">
    <property type="term" value="C:nucleus"/>
    <property type="evidence" value="ECO:0007669"/>
    <property type="project" value="UniProtKB-SubCell"/>
</dbReference>
<evidence type="ECO:0000256" key="2">
    <source>
        <dbReference type="ARBA" id="ARBA00008320"/>
    </source>
</evidence>
<comment type="similarity">
    <text evidence="2">Belongs to the TRM6/GCD10 family.</text>
</comment>